<evidence type="ECO:0000313" key="2">
    <source>
        <dbReference type="Proteomes" id="UP000288547"/>
    </source>
</evidence>
<proteinExistence type="predicted"/>
<protein>
    <submittedName>
        <fullName evidence="1">Uncharacterized protein</fullName>
    </submittedName>
</protein>
<evidence type="ECO:0000313" key="1">
    <source>
        <dbReference type="EMBL" id="RWZ52940.1"/>
    </source>
</evidence>
<gene>
    <name evidence="1" type="ORF">ELQ90_03115</name>
</gene>
<accession>A0A3S3Z6L5</accession>
<dbReference type="AlphaFoldDB" id="A0A3S3Z6L5"/>
<reference evidence="1 2" key="1">
    <citation type="submission" date="2018-12" db="EMBL/GenBank/DDBJ databases">
        <authorList>
            <person name="Li F."/>
        </authorList>
    </citation>
    <scope>NUCLEOTIDE SEQUENCE [LARGE SCALE GENOMIC DNA]</scope>
    <source>
        <strain evidence="1 2">11W25H-1</strain>
    </source>
</reference>
<organism evidence="1 2">
    <name type="scientific">Labedella phragmitis</name>
    <dbReference type="NCBI Taxonomy" id="2498849"/>
    <lineage>
        <taxon>Bacteria</taxon>
        <taxon>Bacillati</taxon>
        <taxon>Actinomycetota</taxon>
        <taxon>Actinomycetes</taxon>
        <taxon>Micrococcales</taxon>
        <taxon>Microbacteriaceae</taxon>
        <taxon>Labedella</taxon>
    </lineage>
</organism>
<dbReference type="RefSeq" id="WP_128493783.1">
    <property type="nucleotide sequence ID" value="NZ_RZNB01000001.1"/>
</dbReference>
<keyword evidence="2" id="KW-1185">Reference proteome</keyword>
<name>A0A3S3Z6L5_9MICO</name>
<sequence>MAGIRVTIGGTELAQSWNASQPAALDDLYIDWGRDSVYDDVPPAKLTLRVLDPDGTWSSDPARYGERITVWYDDRCVYRGDVDEIATREATILSPDGETVHLWSTTLLAVDPLAILAKIVPTGPGPDPADAVEDREGMTEFYGPNFWRLQHPSYRVEDVYNSDARIRAAVPGGLSGGYTGTSVRSAPVPMGDTALDLIRRAYYLPGPGAPFYRPDTDRVGRGYPSTAGALALTYTGGRVVLVGAGSTDVVPAAYLEMEQRNPDLVSTFSKSINSIRFTVSRNHLERYDNNYLVEKHELTEYVAGVETIPGRLVENRLDFDAQLWYYTRDRTAPSGWSRNVPGAALDAFLTDPSTEDGATVANIRGMNGRIGLPALAANLRDPSTVEALGTAMVTTLTTPAQRNGMTWYFTGLKYAGLRYVGPMFMLIGGRFGYSDGGWYASDLKFAPAVAAPDPDPVTVASWITNVNPSFSQIDPNISFSDLEHTATGAA</sequence>
<comment type="caution">
    <text evidence="1">The sequence shown here is derived from an EMBL/GenBank/DDBJ whole genome shotgun (WGS) entry which is preliminary data.</text>
</comment>
<dbReference type="OrthoDB" id="3229996at2"/>
<dbReference type="Proteomes" id="UP000288547">
    <property type="component" value="Unassembled WGS sequence"/>
</dbReference>
<dbReference type="EMBL" id="RZNB01000001">
    <property type="protein sequence ID" value="RWZ52940.1"/>
    <property type="molecule type" value="Genomic_DNA"/>
</dbReference>